<dbReference type="InterPro" id="IPR043153">
    <property type="entry name" value="DENN_C"/>
</dbReference>
<dbReference type="InterPro" id="IPR005113">
    <property type="entry name" value="uDENN_dom"/>
</dbReference>
<comment type="caution">
    <text evidence="7">The sequence shown here is derived from an EMBL/GenBank/DDBJ whole genome shotgun (WGS) entry which is preliminary data.</text>
</comment>
<feature type="region of interest" description="Disordered" evidence="2">
    <location>
        <begin position="1917"/>
        <end position="1940"/>
    </location>
</feature>
<dbReference type="InterPro" id="IPR010569">
    <property type="entry name" value="Myotubularin-like_Pase_dom"/>
</dbReference>
<dbReference type="Pfam" id="PF02141">
    <property type="entry name" value="DENN"/>
    <property type="match status" value="1"/>
</dbReference>
<name>A0ABD3U1I9_SINWO</name>
<evidence type="ECO:0000259" key="6">
    <source>
        <dbReference type="PROSITE" id="PS51339"/>
    </source>
</evidence>
<feature type="domain" description="PH" evidence="3">
    <location>
        <begin position="1963"/>
        <end position="2069"/>
    </location>
</feature>
<evidence type="ECO:0000313" key="7">
    <source>
        <dbReference type="EMBL" id="KAL3842272.1"/>
    </source>
</evidence>
<dbReference type="FunFam" id="3.40.50.11500:FF:000006">
    <property type="entry name" value="SET binding factor 2"/>
    <property type="match status" value="1"/>
</dbReference>
<dbReference type="Proteomes" id="UP001634394">
    <property type="component" value="Unassembled WGS sequence"/>
</dbReference>
<evidence type="ECO:0008006" key="9">
    <source>
        <dbReference type="Google" id="ProtNLM"/>
    </source>
</evidence>
<proteinExistence type="inferred from homology"/>
<dbReference type="Pfam" id="PF00169">
    <property type="entry name" value="PH"/>
    <property type="match status" value="1"/>
</dbReference>
<dbReference type="EMBL" id="JBJQND010000017">
    <property type="protein sequence ID" value="KAL3842272.1"/>
    <property type="molecule type" value="Genomic_DNA"/>
</dbReference>
<dbReference type="InterPro" id="IPR011993">
    <property type="entry name" value="PH-like_dom_sf"/>
</dbReference>
<dbReference type="InterPro" id="IPR029021">
    <property type="entry name" value="Prot-tyrosine_phosphatase-like"/>
</dbReference>
<dbReference type="SUPFAM" id="SSF52799">
    <property type="entry name" value="(Phosphotyrosine protein) phosphatases II"/>
    <property type="match status" value="1"/>
</dbReference>
<dbReference type="Pfam" id="PF02893">
    <property type="entry name" value="GRAM"/>
    <property type="match status" value="1"/>
</dbReference>
<dbReference type="CDD" id="cd14534">
    <property type="entry name" value="PTP-MTMR5-like"/>
    <property type="match status" value="1"/>
</dbReference>
<feature type="region of interest" description="Disordered" evidence="2">
    <location>
        <begin position="1315"/>
        <end position="1355"/>
    </location>
</feature>
<keyword evidence="8" id="KW-1185">Reference proteome</keyword>
<dbReference type="CDD" id="cd01235">
    <property type="entry name" value="PH_Sbf1_hMTMR5"/>
    <property type="match status" value="1"/>
</dbReference>
<feature type="region of interest" description="Disordered" evidence="2">
    <location>
        <begin position="704"/>
        <end position="736"/>
    </location>
</feature>
<feature type="region of interest" description="Disordered" evidence="2">
    <location>
        <begin position="1079"/>
        <end position="1128"/>
    </location>
</feature>
<dbReference type="PANTHER" id="PTHR10807">
    <property type="entry name" value="MYOTUBULARIN-RELATED"/>
    <property type="match status" value="1"/>
</dbReference>
<dbReference type="Pfam" id="PF06602">
    <property type="entry name" value="Myotub-related"/>
    <property type="match status" value="1"/>
</dbReference>
<feature type="domain" description="UDENN" evidence="5">
    <location>
        <begin position="6"/>
        <end position="429"/>
    </location>
</feature>
<dbReference type="InterPro" id="IPR005112">
    <property type="entry name" value="dDENN_dom"/>
</dbReference>
<dbReference type="Gene3D" id="2.30.29.30">
    <property type="entry name" value="Pleckstrin-homology domain (PH domain)/Phosphotyrosine-binding domain (PTB)"/>
    <property type="match status" value="1"/>
</dbReference>
<dbReference type="InterPro" id="IPR037516">
    <property type="entry name" value="Tripartite_DENN"/>
</dbReference>
<dbReference type="SMART" id="SM00801">
    <property type="entry name" value="dDENN"/>
    <property type="match status" value="1"/>
</dbReference>
<feature type="compositionally biased region" description="Polar residues" evidence="2">
    <location>
        <begin position="1328"/>
        <end position="1343"/>
    </location>
</feature>
<dbReference type="Pfam" id="PF03456">
    <property type="entry name" value="uDENN"/>
    <property type="match status" value="1"/>
</dbReference>
<dbReference type="SMART" id="SM00799">
    <property type="entry name" value="DENN"/>
    <property type="match status" value="1"/>
</dbReference>
<dbReference type="InterPro" id="IPR001849">
    <property type="entry name" value="PH_domain"/>
</dbReference>
<sequence length="2069" mass="233551">MSRLADYFIVVGYDHEKERSNLSSGKILQRFPKWDWEDCPLSITQGIDLFCQPTGWALSTQRQQPTFFTAVLTDVDLVRHYSACLTFSETVTLTTSQPDDEDIEDHEHTLAHHSQMFAPKSLVIMSRLNYIETFRNCLGIIYTAYMDNLTVELEGLIGNLLGFVQVPPPGGQQIRFTLGAGDRQAIQPPLSATIPTTNNSTALLFEQLGIYNTLSLFSAALTDHKILFHSQSFSRITSACQALFALQYPLKCNSPFIPLLPSALLEILNTPTPFIAGVHSTHKAEIQDLFDVIIADLDQGNIRVPECVNIPVIPEPVLSRTVKALHNILHPELLSSDYAFPPSPKKPLPPEQKDKEIRAVFIRVFAELFMGYRSCLTVIRIHPEPFITFHKANFLGHKGMVENDFIVRVLDGVGFGAFITERGSPYRVCDIFDEVYATMQDQLKEEKVCPDKMMTHIKELAKELYQNENPNPQPYVQKVPKPTEGSYARIHQPPFPLLDEDKVNGIIEDGISKAIKSKVPAVRPRIVPMGPPITAVVDRQKFVDNNARRLEVLRNCVNFIFENKISDARVIFSAVLRALKSKVARLALTEELSRHIQSNRAMLEHQQFDLIVRLLNCALQNDSSMDENGVAAAVLPLATSFCRKLCTGVIQFSYTLVQDHAVWGTLQFWEAAFYQDVQKQIRQLYAPQYEEILVTEMAVNVSKSPEGHRNSLKVPGNGSSRGSSMTPEGQRRSINPAYKPRQIGALEIAAEQLRIWSTLSEEQQKEMMSNEESTVYSQAIHYANRIVYLRVPLDCNKSAKNTNMGYDDESKSTSNITASLAESDSLGGESGFDEAAEESDMATTVIRFVTKFVDKVCEESHVTEEHIKALHQMIPGVVAMHIETLEAVNREARRLPPIQKPKILTPTFLPGEEIVMEGLRAYLLPDGREEGCGGNMGGPSLLPAEGAIFLTTYRILFKGTPCDPLACELVITRAFPISTLTRDKKLNVQYIQHLDQWLQEGVQLRSNIFQFMKVAFDEEVSSESVETFRKLANKCRNPPTVFNTFALTGHQIIQPAPLNKNKEKNRTLRQFAKKTLLKTAKKARLKPKDPSRKQKYTLPTPPMPRRSLSPRSSDSDSERPNSEIFDEVSLASESEYTTNLAADPKNLEKLMERPGYQDFIRLGLGHLSTSGQRSSTEQFRITTVNANFSVCRSYPALLVVPQSVSDESIRKFARSHRQSRFPVITWKHPRTKALLLRASSFHSRGLMGMLKHNTTSSTSSGETTVSLEQEKYFSALVRLSRGVSRTGDSVTSYSDSLSSLDSLMMAGATADSLNVPDAPDQLKRSPFSVKSTTNAAKASFKTKTGSDTRDVGVAEATPNTLRRNMFSRAVNTLRSSGGKGGALSRKKLMANLDALTRIGSLKEKHKHSTLDSRGYLHPNGTLDGRGDLINSSVQGLRKVSVYILGEKAQMKGIKLESFPKCDFIPVDFYEVRHVKASFKKLMRACVPSSPPGLDAGFLKTVEDTEWLLQVQNIMQLAGATVDLLDVQGSSVMICLEDGWDVTTQVVSVAQILLDPYFRTLEGFKALIEKEWLSFGHRFTHRSNQTQANQASGFAPIFLQFLDVVHQIHHQFPLSFEFNQYYLKFLAYHYVSNRFRTFMLDNEFERMEAGWVLEEKKTPRLDELDEESGFAPKHAQQSSMGMSIWDFIDKHHRKSPIFYNFLYSPVDQEAVLRPYSNLSNLKIWDYYTTEDLSHGPSYDLDVVQKEIRLSDEQEVIDAQGHEAEHRRTINGCYDSVLFLQPDSFRCQFMEIHNLENCLGHLPRKWKIFWDKLESPNLRYSVQRQTSFNMQLLRSHGRSIHKRSTLEILVKGKMLGEAARMFSQPHRFEETTYTTPVYCDFCSQLLWGFVKTGMHCADCGYNCHEKCKPSVPKNCTKLKTVPDSSTSSSSISRNVGSEGSSISGMATLPAGTHAYEHYAPSSGEHRTHEGYLFKRGALLKNWKQRWFVLDSMKHQLRWYDAMEDSHYKGFIDLSEVESVKSISVKSIQGVPKKADENAFFELKTTRRFYHFLASDAKATQEWIDKIQGCIQ</sequence>
<dbReference type="CDD" id="cd13208">
    <property type="entry name" value="PH-GRAM_MTMR5_MTMR13"/>
    <property type="match status" value="1"/>
</dbReference>
<feature type="compositionally biased region" description="Low complexity" evidence="2">
    <location>
        <begin position="1922"/>
        <end position="1939"/>
    </location>
</feature>
<feature type="domain" description="Myotubularin phosphatase" evidence="6">
    <location>
        <begin position="1149"/>
        <end position="1727"/>
    </location>
</feature>
<evidence type="ECO:0000256" key="1">
    <source>
        <dbReference type="ARBA" id="ARBA00007471"/>
    </source>
</evidence>
<dbReference type="InterPro" id="IPR022096">
    <property type="entry name" value="SBF1/SBF2"/>
</dbReference>
<dbReference type="Pfam" id="PF12335">
    <property type="entry name" value="SBF2"/>
    <property type="match status" value="1"/>
</dbReference>
<dbReference type="Pfam" id="PF00130">
    <property type="entry name" value="C1_1"/>
    <property type="match status" value="1"/>
</dbReference>
<dbReference type="PANTHER" id="PTHR10807:SF109">
    <property type="entry name" value="SET DOMAIN BINDING FACTOR, ISOFORM A"/>
    <property type="match status" value="1"/>
</dbReference>
<dbReference type="PROSITE" id="PS51339">
    <property type="entry name" value="PPASE_MYOTUBULARIN"/>
    <property type="match status" value="1"/>
</dbReference>
<dbReference type="PROSITE" id="PS00479">
    <property type="entry name" value="ZF_DAG_PE_1"/>
    <property type="match status" value="1"/>
</dbReference>
<dbReference type="PROSITE" id="PS50211">
    <property type="entry name" value="DENN"/>
    <property type="match status" value="1"/>
</dbReference>
<evidence type="ECO:0000256" key="2">
    <source>
        <dbReference type="SAM" id="MobiDB-lite"/>
    </source>
</evidence>
<dbReference type="Gene3D" id="3.40.50.11500">
    <property type="match status" value="1"/>
</dbReference>
<dbReference type="CDD" id="cd20827">
    <property type="entry name" value="C1_Sbf-like"/>
    <property type="match status" value="1"/>
</dbReference>
<dbReference type="SMART" id="SM00568">
    <property type="entry name" value="GRAM"/>
    <property type="match status" value="1"/>
</dbReference>
<dbReference type="InterPro" id="IPR004182">
    <property type="entry name" value="GRAM"/>
</dbReference>
<evidence type="ECO:0000313" key="8">
    <source>
        <dbReference type="Proteomes" id="UP001634394"/>
    </source>
</evidence>
<dbReference type="PROSITE" id="PS50081">
    <property type="entry name" value="ZF_DAG_PE_2"/>
    <property type="match status" value="1"/>
</dbReference>
<dbReference type="InterPro" id="IPR001194">
    <property type="entry name" value="cDENN_dom"/>
</dbReference>
<accession>A0ABD3U1I9</accession>
<evidence type="ECO:0000259" key="4">
    <source>
        <dbReference type="PROSITE" id="PS50081"/>
    </source>
</evidence>
<dbReference type="InterPro" id="IPR002219">
    <property type="entry name" value="PKC_DAG/PE"/>
</dbReference>
<dbReference type="FunFam" id="2.30.29.30:FF:000286">
    <property type="entry name" value="PH-protein kinase domain containing protein"/>
    <property type="match status" value="1"/>
</dbReference>
<organism evidence="7 8">
    <name type="scientific">Sinanodonta woodiana</name>
    <name type="common">Chinese pond mussel</name>
    <name type="synonym">Anodonta woodiana</name>
    <dbReference type="NCBI Taxonomy" id="1069815"/>
    <lineage>
        <taxon>Eukaryota</taxon>
        <taxon>Metazoa</taxon>
        <taxon>Spiralia</taxon>
        <taxon>Lophotrochozoa</taxon>
        <taxon>Mollusca</taxon>
        <taxon>Bivalvia</taxon>
        <taxon>Autobranchia</taxon>
        <taxon>Heteroconchia</taxon>
        <taxon>Palaeoheterodonta</taxon>
        <taxon>Unionida</taxon>
        <taxon>Unionoidea</taxon>
        <taxon>Unionidae</taxon>
        <taxon>Unioninae</taxon>
        <taxon>Sinanodonta</taxon>
    </lineage>
</organism>
<protein>
    <recommendedName>
        <fullName evidence="9">Myotubularin-related protein 13</fullName>
    </recommendedName>
</protein>
<dbReference type="SUPFAM" id="SSF50729">
    <property type="entry name" value="PH domain-like"/>
    <property type="match status" value="1"/>
</dbReference>
<dbReference type="SMART" id="SM00109">
    <property type="entry name" value="C1"/>
    <property type="match status" value="1"/>
</dbReference>
<feature type="compositionally biased region" description="Polar residues" evidence="2">
    <location>
        <begin position="717"/>
        <end position="727"/>
    </location>
</feature>
<dbReference type="SMART" id="SM00233">
    <property type="entry name" value="PH"/>
    <property type="match status" value="1"/>
</dbReference>
<dbReference type="PROSITE" id="PS50003">
    <property type="entry name" value="PH_DOMAIN"/>
    <property type="match status" value="1"/>
</dbReference>
<dbReference type="Gene3D" id="3.30.60.20">
    <property type="match status" value="1"/>
</dbReference>
<dbReference type="Gene3D" id="3.30.450.200">
    <property type="match status" value="1"/>
</dbReference>
<comment type="similarity">
    <text evidence="1">Belongs to the protein-tyrosine phosphatase family. Non-receptor class myotubularin subfamily.</text>
</comment>
<reference evidence="7 8" key="1">
    <citation type="submission" date="2024-11" db="EMBL/GenBank/DDBJ databases">
        <title>Chromosome-level genome assembly of the freshwater bivalve Anodonta woodiana.</title>
        <authorList>
            <person name="Chen X."/>
        </authorList>
    </citation>
    <scope>NUCLEOTIDE SEQUENCE [LARGE SCALE GENOMIC DNA]</scope>
    <source>
        <strain evidence="7">MN2024</strain>
        <tissue evidence="7">Gills</tissue>
    </source>
</reference>
<evidence type="ECO:0000259" key="5">
    <source>
        <dbReference type="PROSITE" id="PS50211"/>
    </source>
</evidence>
<gene>
    <name evidence="7" type="ORF">ACJMK2_020304</name>
</gene>
<dbReference type="InterPro" id="IPR030564">
    <property type="entry name" value="Myotubularin"/>
</dbReference>
<dbReference type="SMART" id="SM00800">
    <property type="entry name" value="uDENN"/>
    <property type="match status" value="1"/>
</dbReference>
<feature type="domain" description="Phorbol-ester/DAG-type" evidence="4">
    <location>
        <begin position="1863"/>
        <end position="1913"/>
    </location>
</feature>
<evidence type="ECO:0000259" key="3">
    <source>
        <dbReference type="PROSITE" id="PS50003"/>
    </source>
</evidence>